<dbReference type="STRING" id="3988.B9TNM0"/>
<organism evidence="1 2">
    <name type="scientific">Ricinus communis</name>
    <name type="common">Castor bean</name>
    <dbReference type="NCBI Taxonomy" id="3988"/>
    <lineage>
        <taxon>Eukaryota</taxon>
        <taxon>Viridiplantae</taxon>
        <taxon>Streptophyta</taxon>
        <taxon>Embryophyta</taxon>
        <taxon>Tracheophyta</taxon>
        <taxon>Spermatophyta</taxon>
        <taxon>Magnoliopsida</taxon>
        <taxon>eudicotyledons</taxon>
        <taxon>Gunneridae</taxon>
        <taxon>Pentapetalae</taxon>
        <taxon>rosids</taxon>
        <taxon>fabids</taxon>
        <taxon>Malpighiales</taxon>
        <taxon>Euphorbiaceae</taxon>
        <taxon>Acalyphoideae</taxon>
        <taxon>Acalypheae</taxon>
        <taxon>Ricinus</taxon>
    </lineage>
</organism>
<name>B9TNM0_RICCO</name>
<evidence type="ECO:0000313" key="2">
    <source>
        <dbReference type="Proteomes" id="UP000008311"/>
    </source>
</evidence>
<keyword evidence="2" id="KW-1185">Reference proteome</keyword>
<sequence length="86" mass="9428">MNPLAESNLSCHGKATCEMPQVLLVLPSNQDETSVTTATSEDVYSSSQAKNRKYPSYIHRKSSWLPVGPETVPGPEFCPEAIIKYA</sequence>
<dbReference type="AlphaFoldDB" id="B9TNM0"/>
<reference evidence="2" key="1">
    <citation type="journal article" date="2010" name="Nat. Biotechnol.">
        <title>Draft genome sequence of the oilseed species Ricinus communis.</title>
        <authorList>
            <person name="Chan A.P."/>
            <person name="Crabtree J."/>
            <person name="Zhao Q."/>
            <person name="Lorenzi H."/>
            <person name="Orvis J."/>
            <person name="Puiu D."/>
            <person name="Melake-Berhan A."/>
            <person name="Jones K.M."/>
            <person name="Redman J."/>
            <person name="Chen G."/>
            <person name="Cahoon E.B."/>
            <person name="Gedil M."/>
            <person name="Stanke M."/>
            <person name="Haas B.J."/>
            <person name="Wortman J.R."/>
            <person name="Fraser-Liggett C.M."/>
            <person name="Ravel J."/>
            <person name="Rabinowicz P.D."/>
        </authorList>
    </citation>
    <scope>NUCLEOTIDE SEQUENCE [LARGE SCALE GENOMIC DNA]</scope>
    <source>
        <strain evidence="2">cv. Hale</strain>
    </source>
</reference>
<protein>
    <submittedName>
        <fullName evidence="1">Uncharacterized protein</fullName>
    </submittedName>
</protein>
<proteinExistence type="predicted"/>
<dbReference type="Proteomes" id="UP000008311">
    <property type="component" value="Unassembled WGS sequence"/>
</dbReference>
<dbReference type="EMBL" id="EQ992979">
    <property type="protein sequence ID" value="EEF22544.1"/>
    <property type="molecule type" value="Genomic_DNA"/>
</dbReference>
<dbReference type="InParanoid" id="B9TNM0"/>
<gene>
    <name evidence="1" type="ORF">RCOM_2120130</name>
</gene>
<accession>B9TNM0</accession>
<evidence type="ECO:0000313" key="1">
    <source>
        <dbReference type="EMBL" id="EEF22544.1"/>
    </source>
</evidence>
<feature type="non-terminal residue" evidence="1">
    <location>
        <position position="86"/>
    </location>
</feature>